<organism evidence="1 2">
    <name type="scientific">Portunus trituberculatus</name>
    <name type="common">Swimming crab</name>
    <name type="synonym">Neptunus trituberculatus</name>
    <dbReference type="NCBI Taxonomy" id="210409"/>
    <lineage>
        <taxon>Eukaryota</taxon>
        <taxon>Metazoa</taxon>
        <taxon>Ecdysozoa</taxon>
        <taxon>Arthropoda</taxon>
        <taxon>Crustacea</taxon>
        <taxon>Multicrustacea</taxon>
        <taxon>Malacostraca</taxon>
        <taxon>Eumalacostraca</taxon>
        <taxon>Eucarida</taxon>
        <taxon>Decapoda</taxon>
        <taxon>Pleocyemata</taxon>
        <taxon>Brachyura</taxon>
        <taxon>Eubrachyura</taxon>
        <taxon>Portunoidea</taxon>
        <taxon>Portunidae</taxon>
        <taxon>Portuninae</taxon>
        <taxon>Portunus</taxon>
    </lineage>
</organism>
<dbReference type="Proteomes" id="UP000324222">
    <property type="component" value="Unassembled WGS sequence"/>
</dbReference>
<dbReference type="OrthoDB" id="10259024at2759"/>
<proteinExistence type="predicted"/>
<evidence type="ECO:0000313" key="1">
    <source>
        <dbReference type="EMBL" id="MPC50446.1"/>
    </source>
</evidence>
<sequence>MSCQIARKSSAFFDTMTYLNAQMEQLKLNHAAVSTLRSGISSLHQEAVLEPVKLLALPRRRENIFTACKKNAAMTQYACPWICHDCSKDAKCVLMLKW</sequence>
<accession>A0A5B7FXZ6</accession>
<keyword evidence="2" id="KW-1185">Reference proteome</keyword>
<reference evidence="1 2" key="1">
    <citation type="submission" date="2019-05" db="EMBL/GenBank/DDBJ databases">
        <title>Another draft genome of Portunus trituberculatus and its Hox gene families provides insights of decapod evolution.</title>
        <authorList>
            <person name="Jeong J.-H."/>
            <person name="Song I."/>
            <person name="Kim S."/>
            <person name="Choi T."/>
            <person name="Kim D."/>
            <person name="Ryu S."/>
            <person name="Kim W."/>
        </authorList>
    </citation>
    <scope>NUCLEOTIDE SEQUENCE [LARGE SCALE GENOMIC DNA]</scope>
    <source>
        <tissue evidence="1">Muscle</tissue>
    </source>
</reference>
<gene>
    <name evidence="1" type="ORF">E2C01_044274</name>
</gene>
<dbReference type="AlphaFoldDB" id="A0A5B7FXZ6"/>
<evidence type="ECO:0000313" key="2">
    <source>
        <dbReference type="Proteomes" id="UP000324222"/>
    </source>
</evidence>
<name>A0A5B7FXZ6_PORTR</name>
<dbReference type="EMBL" id="VSRR010009510">
    <property type="protein sequence ID" value="MPC50446.1"/>
    <property type="molecule type" value="Genomic_DNA"/>
</dbReference>
<comment type="caution">
    <text evidence="1">The sequence shown here is derived from an EMBL/GenBank/DDBJ whole genome shotgun (WGS) entry which is preliminary data.</text>
</comment>
<protein>
    <submittedName>
        <fullName evidence="1">Uncharacterized protein</fullName>
    </submittedName>
</protein>